<feature type="non-terminal residue" evidence="1">
    <location>
        <position position="1"/>
    </location>
</feature>
<evidence type="ECO:0000313" key="2">
    <source>
        <dbReference type="Proteomes" id="UP001357485"/>
    </source>
</evidence>
<proteinExistence type="predicted"/>
<reference evidence="1 2" key="1">
    <citation type="submission" date="2023-08" db="EMBL/GenBank/DDBJ databases">
        <title>Black Yeasts Isolated from many extreme environments.</title>
        <authorList>
            <person name="Coleine C."/>
            <person name="Stajich J.E."/>
            <person name="Selbmann L."/>
        </authorList>
    </citation>
    <scope>NUCLEOTIDE SEQUENCE [LARGE SCALE GENOMIC DNA]</scope>
    <source>
        <strain evidence="1 2">CCFEE 536</strain>
    </source>
</reference>
<dbReference type="Proteomes" id="UP001357485">
    <property type="component" value="Unassembled WGS sequence"/>
</dbReference>
<comment type="caution">
    <text evidence="1">The sequence shown here is derived from an EMBL/GenBank/DDBJ whole genome shotgun (WGS) entry which is preliminary data.</text>
</comment>
<dbReference type="EMBL" id="JAVRRA010003682">
    <property type="protein sequence ID" value="KAK5276161.1"/>
    <property type="molecule type" value="Genomic_DNA"/>
</dbReference>
<gene>
    <name evidence="1" type="ORF">LTR16_011637</name>
</gene>
<accession>A0ABR0M167</accession>
<keyword evidence="2" id="KW-1185">Reference proteome</keyword>
<organism evidence="1 2">
    <name type="scientific">Cryomyces antarcticus</name>
    <dbReference type="NCBI Taxonomy" id="329879"/>
    <lineage>
        <taxon>Eukaryota</taxon>
        <taxon>Fungi</taxon>
        <taxon>Dikarya</taxon>
        <taxon>Ascomycota</taxon>
        <taxon>Pezizomycotina</taxon>
        <taxon>Dothideomycetes</taxon>
        <taxon>Dothideomycetes incertae sedis</taxon>
        <taxon>Cryomyces</taxon>
    </lineage>
</organism>
<sequence>TTQNEVLASLEKASRKKWEISETTSEESHKLGMNRFRRGDVGGSLQPLILSVVYDGEEGTFEELDNRMLELPREDLDETVKAIYVGRFASKM</sequence>
<name>A0ABR0M167_9PEZI</name>
<evidence type="ECO:0000313" key="1">
    <source>
        <dbReference type="EMBL" id="KAK5276161.1"/>
    </source>
</evidence>
<protein>
    <submittedName>
        <fullName evidence="1">Uncharacterized protein</fullName>
    </submittedName>
</protein>